<evidence type="ECO:0000313" key="1">
    <source>
        <dbReference type="EMBL" id="CAJ0916413.1"/>
    </source>
</evidence>
<keyword evidence="2" id="KW-1185">Reference proteome</keyword>
<dbReference type="Proteomes" id="UP001176940">
    <property type="component" value="Unassembled WGS sequence"/>
</dbReference>
<name>A0ABN9KPT9_9NEOB</name>
<reference evidence="1" key="1">
    <citation type="submission" date="2023-07" db="EMBL/GenBank/DDBJ databases">
        <authorList>
            <person name="Stuckert A."/>
        </authorList>
    </citation>
    <scope>NUCLEOTIDE SEQUENCE</scope>
</reference>
<evidence type="ECO:0000313" key="2">
    <source>
        <dbReference type="Proteomes" id="UP001176940"/>
    </source>
</evidence>
<dbReference type="InterPro" id="IPR009955">
    <property type="entry name" value="LEAP-2"/>
</dbReference>
<protein>
    <recommendedName>
        <fullName evidence="3">Liver-expressed antimicrobial peptide 2</fullName>
    </recommendedName>
</protein>
<dbReference type="PANTHER" id="PTHR21007">
    <property type="entry name" value="LIVER EXPRESSED ANTIMICROBIAL PEPTIDE 2"/>
    <property type="match status" value="1"/>
</dbReference>
<dbReference type="PANTHER" id="PTHR21007:SF5">
    <property type="entry name" value="LIVER-EXPRESSED ANTIMICROBIAL PEPTIDE 2"/>
    <property type="match status" value="1"/>
</dbReference>
<dbReference type="Gene3D" id="4.10.40.50">
    <property type="match status" value="1"/>
</dbReference>
<sequence>MYQGLSSTRYLNMEQTNWPLASLLRGPRMTPFWRTVGNKPIGAYCQQGLECTTRVCRKGQCSYLLHNW</sequence>
<evidence type="ECO:0008006" key="3">
    <source>
        <dbReference type="Google" id="ProtNLM"/>
    </source>
</evidence>
<accession>A0ABN9KPT9</accession>
<dbReference type="EMBL" id="CAUEEQ010000313">
    <property type="protein sequence ID" value="CAJ0916413.1"/>
    <property type="molecule type" value="Genomic_DNA"/>
</dbReference>
<organism evidence="1 2">
    <name type="scientific">Ranitomeya imitator</name>
    <name type="common">mimic poison frog</name>
    <dbReference type="NCBI Taxonomy" id="111125"/>
    <lineage>
        <taxon>Eukaryota</taxon>
        <taxon>Metazoa</taxon>
        <taxon>Chordata</taxon>
        <taxon>Craniata</taxon>
        <taxon>Vertebrata</taxon>
        <taxon>Euteleostomi</taxon>
        <taxon>Amphibia</taxon>
        <taxon>Batrachia</taxon>
        <taxon>Anura</taxon>
        <taxon>Neobatrachia</taxon>
        <taxon>Hyloidea</taxon>
        <taxon>Dendrobatidae</taxon>
        <taxon>Dendrobatinae</taxon>
        <taxon>Ranitomeya</taxon>
    </lineage>
</organism>
<comment type="caution">
    <text evidence="1">The sequence shown here is derived from an EMBL/GenBank/DDBJ whole genome shotgun (WGS) entry which is preliminary data.</text>
</comment>
<gene>
    <name evidence="1" type="ORF">RIMI_LOCUS279718</name>
</gene>
<proteinExistence type="predicted"/>
<dbReference type="Pfam" id="PF07359">
    <property type="entry name" value="LEAP-2"/>
    <property type="match status" value="1"/>
</dbReference>